<feature type="region of interest" description="Disordered" evidence="3">
    <location>
        <begin position="250"/>
        <end position="269"/>
    </location>
</feature>
<dbReference type="PANTHER" id="PTHR46771:SF5">
    <property type="entry name" value="DETERIN"/>
    <property type="match status" value="1"/>
</dbReference>
<dbReference type="AlphaFoldDB" id="A0A9N9X2G3"/>
<reference evidence="4" key="1">
    <citation type="submission" date="2022-01" db="EMBL/GenBank/DDBJ databases">
        <authorList>
            <person name="King R."/>
        </authorList>
    </citation>
    <scope>NUCLEOTIDE SEQUENCE</scope>
</reference>
<keyword evidence="1" id="KW-0479">Metal-binding</keyword>
<dbReference type="InterPro" id="IPR051190">
    <property type="entry name" value="Baculoviral_IAP"/>
</dbReference>
<dbReference type="OrthoDB" id="47801at2759"/>
<dbReference type="Pfam" id="PF00653">
    <property type="entry name" value="BIR"/>
    <property type="match status" value="1"/>
</dbReference>
<dbReference type="InterPro" id="IPR001370">
    <property type="entry name" value="BIR_rpt"/>
</dbReference>
<dbReference type="Gene3D" id="1.10.1170.10">
    <property type="entry name" value="Inhibitor Of Apoptosis Protein (2mihbC-IAP-1), Chain A"/>
    <property type="match status" value="1"/>
</dbReference>
<evidence type="ECO:0000256" key="1">
    <source>
        <dbReference type="ARBA" id="ARBA00022723"/>
    </source>
</evidence>
<gene>
    <name evidence="4" type="ORF">PHAECO_LOCUS988</name>
</gene>
<feature type="compositionally biased region" description="Polar residues" evidence="3">
    <location>
        <begin position="256"/>
        <end position="269"/>
    </location>
</feature>
<keyword evidence="5" id="KW-1185">Reference proteome</keyword>
<keyword evidence="2" id="KW-0862">Zinc</keyword>
<proteinExistence type="predicted"/>
<evidence type="ECO:0000313" key="5">
    <source>
        <dbReference type="Proteomes" id="UP001153737"/>
    </source>
</evidence>
<dbReference type="EMBL" id="OU896707">
    <property type="protein sequence ID" value="CAG9813692.1"/>
    <property type="molecule type" value="Genomic_DNA"/>
</dbReference>
<evidence type="ECO:0000256" key="3">
    <source>
        <dbReference type="SAM" id="MobiDB-lite"/>
    </source>
</evidence>
<evidence type="ECO:0000256" key="2">
    <source>
        <dbReference type="ARBA" id="ARBA00022833"/>
    </source>
</evidence>
<evidence type="ECO:0000313" key="4">
    <source>
        <dbReference type="EMBL" id="CAG9813692.1"/>
    </source>
</evidence>
<dbReference type="GO" id="GO:0046872">
    <property type="term" value="F:metal ion binding"/>
    <property type="evidence" value="ECO:0007669"/>
    <property type="project" value="UniProtKB-KW"/>
</dbReference>
<dbReference type="Proteomes" id="UP001153737">
    <property type="component" value="Chromosome 1"/>
</dbReference>
<name>A0A9N9X2G3_PHACE</name>
<accession>A0A9N9X2G3</accession>
<dbReference type="CDD" id="cd00022">
    <property type="entry name" value="BIR"/>
    <property type="match status" value="1"/>
</dbReference>
<dbReference type="SUPFAM" id="SSF57924">
    <property type="entry name" value="Inhibitor of apoptosis (IAP) repeat"/>
    <property type="match status" value="1"/>
</dbReference>
<dbReference type="PANTHER" id="PTHR46771">
    <property type="entry name" value="DETERIN"/>
    <property type="match status" value="1"/>
</dbReference>
<reference evidence="4" key="2">
    <citation type="submission" date="2022-10" db="EMBL/GenBank/DDBJ databases">
        <authorList>
            <consortium name="ENA_rothamsted_submissions"/>
            <consortium name="culmorum"/>
            <person name="King R."/>
        </authorList>
    </citation>
    <scope>NUCLEOTIDE SEQUENCE</scope>
</reference>
<dbReference type="SMART" id="SM00238">
    <property type="entry name" value="BIR"/>
    <property type="match status" value="1"/>
</dbReference>
<protein>
    <submittedName>
        <fullName evidence="4">Uncharacterized protein</fullName>
    </submittedName>
</protein>
<sequence>MAQAGFYHQPNSSGDDRAMCFTCTVCLVCWERTDEPCSEHERHSPNCPFVIGEYTQNVPFNVPHLVPTANSDGLISVFDVTGKAKRAHSFYVTQFDSFILDKFTQDFGQAGIWSVAENKKYPVEKKVTSLCIVSDKSSPTNAKPVRSTLLCGLSLTSQSEKQPEMAMDSDRASETRLYLVAYDFLYSKEQEEAENEIDFGAPELPGYNLMKQLSSFYKSFVPGESDEVFLPPTLTAKKPHSGPRVLLFDEADGGKTDSSSSGQPMTNGQMAGLDCDLSISDHITEVGSSLPVYQLSMPLCE</sequence>
<dbReference type="PROSITE" id="PS50143">
    <property type="entry name" value="BIR_REPEAT_2"/>
    <property type="match status" value="1"/>
</dbReference>
<organism evidence="4 5">
    <name type="scientific">Phaedon cochleariae</name>
    <name type="common">Mustard beetle</name>
    <dbReference type="NCBI Taxonomy" id="80249"/>
    <lineage>
        <taxon>Eukaryota</taxon>
        <taxon>Metazoa</taxon>
        <taxon>Ecdysozoa</taxon>
        <taxon>Arthropoda</taxon>
        <taxon>Hexapoda</taxon>
        <taxon>Insecta</taxon>
        <taxon>Pterygota</taxon>
        <taxon>Neoptera</taxon>
        <taxon>Endopterygota</taxon>
        <taxon>Coleoptera</taxon>
        <taxon>Polyphaga</taxon>
        <taxon>Cucujiformia</taxon>
        <taxon>Chrysomeloidea</taxon>
        <taxon>Chrysomelidae</taxon>
        <taxon>Chrysomelinae</taxon>
        <taxon>Chrysomelini</taxon>
        <taxon>Phaedon</taxon>
    </lineage>
</organism>